<evidence type="ECO:0000313" key="7">
    <source>
        <dbReference type="Proteomes" id="UP000608345"/>
    </source>
</evidence>
<dbReference type="EMBL" id="BMYS01000003">
    <property type="protein sequence ID" value="GGW80211.1"/>
    <property type="molecule type" value="Genomic_DNA"/>
</dbReference>
<dbReference type="Proteomes" id="UP000608345">
    <property type="component" value="Unassembled WGS sequence"/>
</dbReference>
<dbReference type="InterPro" id="IPR036390">
    <property type="entry name" value="WH_DNA-bd_sf"/>
</dbReference>
<dbReference type="InterPro" id="IPR036388">
    <property type="entry name" value="WH-like_DNA-bd_sf"/>
</dbReference>
<dbReference type="AlphaFoldDB" id="A0A918MX16"/>
<evidence type="ECO:0000313" key="6">
    <source>
        <dbReference type="EMBL" id="GGW80211.1"/>
    </source>
</evidence>
<evidence type="ECO:0000259" key="5">
    <source>
        <dbReference type="PROSITE" id="PS50931"/>
    </source>
</evidence>
<dbReference type="Pfam" id="PF00126">
    <property type="entry name" value="HTH_1"/>
    <property type="match status" value="1"/>
</dbReference>
<dbReference type="SUPFAM" id="SSF46785">
    <property type="entry name" value="Winged helix' DNA-binding domain"/>
    <property type="match status" value="1"/>
</dbReference>
<dbReference type="Gene3D" id="1.10.10.10">
    <property type="entry name" value="Winged helix-like DNA-binding domain superfamily/Winged helix DNA-binding domain"/>
    <property type="match status" value="1"/>
</dbReference>
<dbReference type="GO" id="GO:0003677">
    <property type="term" value="F:DNA binding"/>
    <property type="evidence" value="ECO:0007669"/>
    <property type="project" value="UniProtKB-KW"/>
</dbReference>
<keyword evidence="3" id="KW-0238">DNA-binding</keyword>
<dbReference type="Pfam" id="PF03466">
    <property type="entry name" value="LysR_substrate"/>
    <property type="match status" value="1"/>
</dbReference>
<dbReference type="CDD" id="cd08414">
    <property type="entry name" value="PBP2_LTTR_aromatics_like"/>
    <property type="match status" value="1"/>
</dbReference>
<reference evidence="6" key="2">
    <citation type="submission" date="2020-09" db="EMBL/GenBank/DDBJ databases">
        <authorList>
            <person name="Sun Q."/>
            <person name="Kim S."/>
        </authorList>
    </citation>
    <scope>NUCLEOTIDE SEQUENCE</scope>
    <source>
        <strain evidence="6">KCTC 23732</strain>
    </source>
</reference>
<dbReference type="PROSITE" id="PS50931">
    <property type="entry name" value="HTH_LYSR"/>
    <property type="match status" value="1"/>
</dbReference>
<gene>
    <name evidence="6" type="ORF">GCM10011450_07570</name>
</gene>
<dbReference type="GO" id="GO:0003700">
    <property type="term" value="F:DNA-binding transcription factor activity"/>
    <property type="evidence" value="ECO:0007669"/>
    <property type="project" value="InterPro"/>
</dbReference>
<dbReference type="FunFam" id="1.10.10.10:FF:000001">
    <property type="entry name" value="LysR family transcriptional regulator"/>
    <property type="match status" value="1"/>
</dbReference>
<organism evidence="6 7">
    <name type="scientific">Advenella faeciporci</name>
    <dbReference type="NCBI Taxonomy" id="797535"/>
    <lineage>
        <taxon>Bacteria</taxon>
        <taxon>Pseudomonadati</taxon>
        <taxon>Pseudomonadota</taxon>
        <taxon>Betaproteobacteria</taxon>
        <taxon>Burkholderiales</taxon>
        <taxon>Alcaligenaceae</taxon>
    </lineage>
</organism>
<evidence type="ECO:0000256" key="2">
    <source>
        <dbReference type="ARBA" id="ARBA00023015"/>
    </source>
</evidence>
<dbReference type="InterPro" id="IPR005119">
    <property type="entry name" value="LysR_subst-bd"/>
</dbReference>
<reference evidence="6" key="1">
    <citation type="journal article" date="2014" name="Int. J. Syst. Evol. Microbiol.">
        <title>Complete genome sequence of Corynebacterium casei LMG S-19264T (=DSM 44701T), isolated from a smear-ripened cheese.</title>
        <authorList>
            <consortium name="US DOE Joint Genome Institute (JGI-PGF)"/>
            <person name="Walter F."/>
            <person name="Albersmeier A."/>
            <person name="Kalinowski J."/>
            <person name="Ruckert C."/>
        </authorList>
    </citation>
    <scope>NUCLEOTIDE SEQUENCE</scope>
    <source>
        <strain evidence="6">KCTC 23732</strain>
    </source>
</reference>
<evidence type="ECO:0000256" key="3">
    <source>
        <dbReference type="ARBA" id="ARBA00023125"/>
    </source>
</evidence>
<dbReference type="PRINTS" id="PR00039">
    <property type="entry name" value="HTHLYSR"/>
</dbReference>
<name>A0A918MX16_9BURK</name>
<comment type="caution">
    <text evidence="6">The sequence shown here is derived from an EMBL/GenBank/DDBJ whole genome shotgun (WGS) entry which is preliminary data.</text>
</comment>
<dbReference type="SUPFAM" id="SSF53850">
    <property type="entry name" value="Periplasmic binding protein-like II"/>
    <property type="match status" value="1"/>
</dbReference>
<keyword evidence="2" id="KW-0805">Transcription regulation</keyword>
<dbReference type="GO" id="GO:0032993">
    <property type="term" value="C:protein-DNA complex"/>
    <property type="evidence" value="ECO:0007669"/>
    <property type="project" value="TreeGrafter"/>
</dbReference>
<keyword evidence="7" id="KW-1185">Reference proteome</keyword>
<dbReference type="PANTHER" id="PTHR30346">
    <property type="entry name" value="TRANSCRIPTIONAL DUAL REGULATOR HCAR-RELATED"/>
    <property type="match status" value="1"/>
</dbReference>
<sequence length="296" mass="32931">MDLRRIRHFLVLAETLNFHKAAEKLHIAQPPLSVSIQKLEAELGLRLFERTPKGVSLTQEGKQIHADAMRLLHFAEQLQHTADEIKEGTRGVLHIGFVGSVTQGLLQNLVQAFRQKYENVELNFTEGISSRIVQDVEAGKLDVGLIRTPVLDDTAVDMIQLEKDNFVLAVPKRHELEGRSVCLKELADYPFIVYSPDYARGLHHAVMSACQGAGFIPRVVQIAIQVDTVLALVESGVGIALVPSVVMQTKLKKNLAYLKLLDESDIRRIGFALIHKKNTATIATIKFLDLAISLYS</sequence>
<feature type="domain" description="HTH lysR-type" evidence="5">
    <location>
        <begin position="1"/>
        <end position="58"/>
    </location>
</feature>
<dbReference type="InterPro" id="IPR000847">
    <property type="entry name" value="LysR_HTH_N"/>
</dbReference>
<dbReference type="Gene3D" id="3.40.190.10">
    <property type="entry name" value="Periplasmic binding protein-like II"/>
    <property type="match status" value="2"/>
</dbReference>
<keyword evidence="4" id="KW-0804">Transcription</keyword>
<protein>
    <submittedName>
        <fullName evidence="6">LysR family transcriptional regulator</fullName>
    </submittedName>
</protein>
<evidence type="ECO:0000256" key="1">
    <source>
        <dbReference type="ARBA" id="ARBA00009437"/>
    </source>
</evidence>
<proteinExistence type="inferred from homology"/>
<comment type="similarity">
    <text evidence="1">Belongs to the LysR transcriptional regulatory family.</text>
</comment>
<evidence type="ECO:0000256" key="4">
    <source>
        <dbReference type="ARBA" id="ARBA00023163"/>
    </source>
</evidence>
<dbReference type="RefSeq" id="WP_189384130.1">
    <property type="nucleotide sequence ID" value="NZ_BAABFY010000007.1"/>
</dbReference>
<accession>A0A918MX16</accession>
<dbReference type="PANTHER" id="PTHR30346:SF28">
    <property type="entry name" value="HTH-TYPE TRANSCRIPTIONAL REGULATOR CYNR"/>
    <property type="match status" value="1"/>
</dbReference>